<evidence type="ECO:0000259" key="2">
    <source>
        <dbReference type="PROSITE" id="PS51207"/>
    </source>
</evidence>
<name>A0ABR3QCV2_9TREE</name>
<sequence length="451" mass="48661">MVAAAPVPAPASPTTARHRRRDLDPSIPLAHRLLASSPDTPLPPLFPAASDGALLAHERAYRLVALALRGYVQAWYIRISPRDRSLLPAINDVLVPLLAPLLTAVAEDPTPAADLLLLHVPVIAATHVSTYWHARAAVASGIARGDDGEQLTLDAAYHARLPLLSVAPTAEGYALSPTYLTALADALLALRLPQKQYAADAERLIVREVLARAVLSTVGRRLAQPWFWAQILLKLLSEDKPRLPPPPRRTGLKGFADAFLRLYVQLAAGLLALWNVAVWVRAALAASPPPDPRYRRLADPWLALGRAWLVERAGLEPAPLSTRLAWGTVEAVVGLASPAIDRLLPHLCVTRVLTPFTALRVADLLERVLFPDGYPGPSPPDPTPEEAAALDRRLRNAVSATRVFRHGHMDTDKLVDPLADAGCNAHLVGMLYDTVVATLVPELALHDTVSA</sequence>
<proteinExistence type="predicted"/>
<reference evidence="3 4" key="1">
    <citation type="submission" date="2023-08" db="EMBL/GenBank/DDBJ databases">
        <title>Annotated Genome Sequence of Vanrija albida AlHP1.</title>
        <authorList>
            <person name="Herzog R."/>
        </authorList>
    </citation>
    <scope>NUCLEOTIDE SEQUENCE [LARGE SCALE GENOMIC DNA]</scope>
    <source>
        <strain evidence="3 4">AlHP1</strain>
    </source>
</reference>
<dbReference type="Proteomes" id="UP001565368">
    <property type="component" value="Unassembled WGS sequence"/>
</dbReference>
<dbReference type="Pfam" id="PF02194">
    <property type="entry name" value="PXA"/>
    <property type="match status" value="1"/>
</dbReference>
<evidence type="ECO:0000313" key="3">
    <source>
        <dbReference type="EMBL" id="KAL1412545.1"/>
    </source>
</evidence>
<feature type="region of interest" description="Disordered" evidence="1">
    <location>
        <begin position="1"/>
        <end position="22"/>
    </location>
</feature>
<dbReference type="PROSITE" id="PS51207">
    <property type="entry name" value="PXA"/>
    <property type="match status" value="1"/>
</dbReference>
<dbReference type="EMBL" id="JBBXJM010000001">
    <property type="protein sequence ID" value="KAL1412545.1"/>
    <property type="molecule type" value="Genomic_DNA"/>
</dbReference>
<accession>A0ABR3QCV2</accession>
<dbReference type="GeneID" id="95981334"/>
<feature type="domain" description="PXA" evidence="2">
    <location>
        <begin position="52"/>
        <end position="240"/>
    </location>
</feature>
<evidence type="ECO:0000256" key="1">
    <source>
        <dbReference type="SAM" id="MobiDB-lite"/>
    </source>
</evidence>
<dbReference type="RefSeq" id="XP_069212489.1">
    <property type="nucleotide sequence ID" value="XM_069348945.1"/>
</dbReference>
<comment type="caution">
    <text evidence="3">The sequence shown here is derived from an EMBL/GenBank/DDBJ whole genome shotgun (WGS) entry which is preliminary data.</text>
</comment>
<dbReference type="InterPro" id="IPR003114">
    <property type="entry name" value="Phox_assoc"/>
</dbReference>
<dbReference type="SMART" id="SM00313">
    <property type="entry name" value="PXA"/>
    <property type="match status" value="1"/>
</dbReference>
<gene>
    <name evidence="3" type="ORF">Q8F55_000291</name>
</gene>
<protein>
    <recommendedName>
        <fullName evidence="2">PXA domain-containing protein</fullName>
    </recommendedName>
</protein>
<evidence type="ECO:0000313" key="4">
    <source>
        <dbReference type="Proteomes" id="UP001565368"/>
    </source>
</evidence>
<keyword evidence="4" id="KW-1185">Reference proteome</keyword>
<organism evidence="3 4">
    <name type="scientific">Vanrija albida</name>
    <dbReference type="NCBI Taxonomy" id="181172"/>
    <lineage>
        <taxon>Eukaryota</taxon>
        <taxon>Fungi</taxon>
        <taxon>Dikarya</taxon>
        <taxon>Basidiomycota</taxon>
        <taxon>Agaricomycotina</taxon>
        <taxon>Tremellomycetes</taxon>
        <taxon>Trichosporonales</taxon>
        <taxon>Trichosporonaceae</taxon>
        <taxon>Vanrija</taxon>
    </lineage>
</organism>